<keyword evidence="2" id="KW-1133">Transmembrane helix</keyword>
<dbReference type="PANTHER" id="PTHR33641:SF16">
    <property type="entry name" value="AVR9_CF-9 RAPIDLY ELICITED PROTEIN"/>
    <property type="match status" value="1"/>
</dbReference>
<sequence length="257" mass="27888">MDTLLVLRASKFQVGPEGSHMEETRRYRLPPTFALKSSTRLSFDSTSFIRYIPKQSFWTDIPNPHLKPSTMLSWVPLISYGRSFDALCGETYGYKFKFAAAPKVDSSAASSSVVQSVKNNGEDNSKSITPNHSSKSPSSSASAHVRQDQKQRRPRFAPEFDGIPLESLSTVVLVKGAAMASGTIYVTLPIVAAAAAAGICFFDRNGSKAKELEGGGNIQSSIEKIVGKAVVEVKAPQMPKLAPQFDGLECFETFVGR</sequence>
<accession>A0A8K0DPG9</accession>
<keyword evidence="2" id="KW-0472">Membrane</keyword>
<evidence type="ECO:0000256" key="2">
    <source>
        <dbReference type="SAM" id="Phobius"/>
    </source>
</evidence>
<keyword evidence="2" id="KW-0812">Transmembrane</keyword>
<keyword evidence="4" id="KW-1185">Reference proteome</keyword>
<dbReference type="AlphaFoldDB" id="A0A8K0DPG9"/>
<dbReference type="PANTHER" id="PTHR33641">
    <property type="entry name" value="OS06G0133500 PROTEIN"/>
    <property type="match status" value="1"/>
</dbReference>
<dbReference type="Proteomes" id="UP000796880">
    <property type="component" value="Unassembled WGS sequence"/>
</dbReference>
<evidence type="ECO:0000256" key="1">
    <source>
        <dbReference type="SAM" id="MobiDB-lite"/>
    </source>
</evidence>
<protein>
    <submittedName>
        <fullName evidence="3">Uncharacterized protein</fullName>
    </submittedName>
</protein>
<evidence type="ECO:0000313" key="3">
    <source>
        <dbReference type="EMBL" id="KAF3432743.1"/>
    </source>
</evidence>
<organism evidence="3 4">
    <name type="scientific">Rhamnella rubrinervis</name>
    <dbReference type="NCBI Taxonomy" id="2594499"/>
    <lineage>
        <taxon>Eukaryota</taxon>
        <taxon>Viridiplantae</taxon>
        <taxon>Streptophyta</taxon>
        <taxon>Embryophyta</taxon>
        <taxon>Tracheophyta</taxon>
        <taxon>Spermatophyta</taxon>
        <taxon>Magnoliopsida</taxon>
        <taxon>eudicotyledons</taxon>
        <taxon>Gunneridae</taxon>
        <taxon>Pentapetalae</taxon>
        <taxon>rosids</taxon>
        <taxon>fabids</taxon>
        <taxon>Rosales</taxon>
        <taxon>Rhamnaceae</taxon>
        <taxon>rhamnoid group</taxon>
        <taxon>Rhamneae</taxon>
        <taxon>Rhamnella</taxon>
    </lineage>
</organism>
<dbReference type="EMBL" id="VOIH02000011">
    <property type="protein sequence ID" value="KAF3432743.1"/>
    <property type="molecule type" value="Genomic_DNA"/>
</dbReference>
<feature type="transmembrane region" description="Helical" evidence="2">
    <location>
        <begin position="182"/>
        <end position="202"/>
    </location>
</feature>
<evidence type="ECO:0000313" key="4">
    <source>
        <dbReference type="Proteomes" id="UP000796880"/>
    </source>
</evidence>
<reference evidence="3" key="1">
    <citation type="submission" date="2020-03" db="EMBL/GenBank/DDBJ databases">
        <title>A high-quality chromosome-level genome assembly of a woody plant with both climbing and erect habits, Rhamnella rubrinervis.</title>
        <authorList>
            <person name="Lu Z."/>
            <person name="Yang Y."/>
            <person name="Zhu X."/>
            <person name="Sun Y."/>
        </authorList>
    </citation>
    <scope>NUCLEOTIDE SEQUENCE</scope>
    <source>
        <strain evidence="3">BYM</strain>
        <tissue evidence="3">Leaf</tissue>
    </source>
</reference>
<gene>
    <name evidence="3" type="ORF">FNV43_RR23845</name>
</gene>
<proteinExistence type="predicted"/>
<feature type="region of interest" description="Disordered" evidence="1">
    <location>
        <begin position="115"/>
        <end position="157"/>
    </location>
</feature>
<name>A0A8K0DPG9_9ROSA</name>
<dbReference type="OrthoDB" id="1181788at2759"/>
<comment type="caution">
    <text evidence="3">The sequence shown here is derived from an EMBL/GenBank/DDBJ whole genome shotgun (WGS) entry which is preliminary data.</text>
</comment>
<feature type="compositionally biased region" description="Low complexity" evidence="1">
    <location>
        <begin position="133"/>
        <end position="143"/>
    </location>
</feature>